<keyword evidence="5" id="KW-1017">Isopeptide bond</keyword>
<feature type="region of interest" description="Disordered" evidence="20">
    <location>
        <begin position="398"/>
        <end position="419"/>
    </location>
</feature>
<dbReference type="GO" id="GO:0008270">
    <property type="term" value="F:zinc ion binding"/>
    <property type="evidence" value="ECO:0007669"/>
    <property type="project" value="UniProtKB-KW"/>
</dbReference>
<feature type="domain" description="ASCH" evidence="21">
    <location>
        <begin position="435"/>
        <end position="548"/>
    </location>
</feature>
<evidence type="ECO:0000256" key="15">
    <source>
        <dbReference type="ARBA" id="ARBA00023242"/>
    </source>
</evidence>
<organism evidence="22 23">
    <name type="scientific">Candidula unifasciata</name>
    <dbReference type="NCBI Taxonomy" id="100452"/>
    <lineage>
        <taxon>Eukaryota</taxon>
        <taxon>Metazoa</taxon>
        <taxon>Spiralia</taxon>
        <taxon>Lophotrochozoa</taxon>
        <taxon>Mollusca</taxon>
        <taxon>Gastropoda</taxon>
        <taxon>Heterobranchia</taxon>
        <taxon>Euthyneura</taxon>
        <taxon>Panpulmonata</taxon>
        <taxon>Eupulmonata</taxon>
        <taxon>Stylommatophora</taxon>
        <taxon>Helicina</taxon>
        <taxon>Helicoidea</taxon>
        <taxon>Geomitridae</taxon>
        <taxon>Candidula</taxon>
    </lineage>
</organism>
<evidence type="ECO:0000259" key="21">
    <source>
        <dbReference type="SMART" id="SM01022"/>
    </source>
</evidence>
<dbReference type="Proteomes" id="UP000678393">
    <property type="component" value="Unassembled WGS sequence"/>
</dbReference>
<protein>
    <recommendedName>
        <fullName evidence="18">Activating signal cointegrator 1</fullName>
    </recommendedName>
    <alternativeName>
        <fullName evidence="19">Thyroid receptor-interacting protein 4</fullName>
    </alternativeName>
</protein>
<dbReference type="InterPro" id="IPR056994">
    <property type="entry name" value="TRI4_N"/>
</dbReference>
<feature type="region of interest" description="Disordered" evidence="20">
    <location>
        <begin position="71"/>
        <end position="117"/>
    </location>
</feature>
<dbReference type="InterPro" id="IPR039128">
    <property type="entry name" value="TRIP4-like"/>
</dbReference>
<evidence type="ECO:0000256" key="5">
    <source>
        <dbReference type="ARBA" id="ARBA00022499"/>
    </source>
</evidence>
<evidence type="ECO:0000256" key="1">
    <source>
        <dbReference type="ARBA" id="ARBA00004123"/>
    </source>
</evidence>
<dbReference type="PANTHER" id="PTHR12963:SF4">
    <property type="entry name" value="ACTIVATING SIGNAL COINTEGRATOR 1"/>
    <property type="match status" value="1"/>
</dbReference>
<evidence type="ECO:0000256" key="17">
    <source>
        <dbReference type="ARBA" id="ARBA00065803"/>
    </source>
</evidence>
<dbReference type="Pfam" id="PF06221">
    <property type="entry name" value="zf-C2HC5"/>
    <property type="match status" value="1"/>
</dbReference>
<sequence length="572" mass="64981">MSAMAADVDWFCRELTKFGLDITEDVASYMLSMSNAELEEYIQELIDVSDPKVRVFLQELQVRCGQEAQSNNTVKAYRKSLPEDNQQKNQKKKRNKEPETSNDKIKHQNEPLSNGGFRDMASALTAVNTNVSFNHNPDESLTEEIGIGAKRKTKFVPLFSKEGLAKSVIQLPGRYVCECQAAKHKLINNCINCGRIVCEQEGAGPCVFCGTLVCTPEDQEIIDRGSKKGEKRRQFLMKGGGHQVGSSENSVGLQATSTFQSKPKNGFEQALQHRDKLLEYDRTSVKRTQVIDDECDYYATDANQWLSSEERDKLRKREEELRKSRHGSRRDRKITFDFAGRRVIDAEDDSAQKMYDMNDEVIQQVHYGKSVKNSADIVNPSIQLEPPKFVESVHWGPSRANQADESSGSFHPVNSSSHRIQDKELQEISDEGMCMSMHQPWASLLVAGIKMHEGRTWYSPHRGRLWIASTAKSPSPDDIREHEHMYAHLRNDKNLDFPKDYPTGCLLGCVNVEDCLSQDEYREQYPDGESASPYVFICSNPQQLIVKFPIKGKHKIYKLDPHIHQAAKKGLR</sequence>
<dbReference type="InterPro" id="IPR015947">
    <property type="entry name" value="PUA-like_sf"/>
</dbReference>
<dbReference type="InterPro" id="IPR007374">
    <property type="entry name" value="ASCH_domain"/>
</dbReference>
<proteinExistence type="predicted"/>
<dbReference type="Pfam" id="PF23135">
    <property type="entry name" value="TRI4_N"/>
    <property type="match status" value="1"/>
</dbReference>
<feature type="compositionally biased region" description="Basic and acidic residues" evidence="20">
    <location>
        <begin position="96"/>
        <end position="109"/>
    </location>
</feature>
<feature type="compositionally biased region" description="Polar residues" evidence="20">
    <location>
        <begin position="399"/>
        <end position="418"/>
    </location>
</feature>
<dbReference type="GO" id="GO:0180022">
    <property type="term" value="C:RQC-trigger complex"/>
    <property type="evidence" value="ECO:0007669"/>
    <property type="project" value="InterPro"/>
</dbReference>
<evidence type="ECO:0000256" key="13">
    <source>
        <dbReference type="ARBA" id="ARBA00023163"/>
    </source>
</evidence>
<comment type="function">
    <text evidence="16">Transcription coactivator which associates with nuclear receptors, transcriptional coactivators including EP300, CREBBP and NCOA1, and basal transcription factors like TBP and TFIIA to facilitate nuclear receptors-mediated transcription. May thereby play an important role in establishing distinct coactivator complexes under different cellular conditions. Plays a role in thyroid hormone receptor and estrogen receptor transactivation. Also involved in androgen receptor transactivation. Plays a pivotal role in the transactivation of NF-kappa-B, SRF and AP1. Acts as a mediator of transrepression between nuclear receptor and either AP1 or NF-kappa-B. May play a role in the development of neuromuscular junction. May play a role in late myogenic differentiation. Also functions as part of the RQC trigger (RQT) complex that activates the ribosome quality control (RQC) pathway, a pathway that degrades nascent peptide chains during problematic translation.</text>
</comment>
<dbReference type="Pfam" id="PF23134">
    <property type="entry name" value="TRIP4_3rd"/>
    <property type="match status" value="1"/>
</dbReference>
<evidence type="ECO:0000256" key="19">
    <source>
        <dbReference type="ARBA" id="ARBA00075052"/>
    </source>
</evidence>
<gene>
    <name evidence="22" type="ORF">CUNI_LOCUS20467</name>
</gene>
<evidence type="ECO:0000256" key="16">
    <source>
        <dbReference type="ARBA" id="ARBA00055901"/>
    </source>
</evidence>
<dbReference type="Gene3D" id="2.30.130.30">
    <property type="entry name" value="Hypothetical protein"/>
    <property type="match status" value="1"/>
</dbReference>
<dbReference type="Pfam" id="PF04266">
    <property type="entry name" value="ASCH"/>
    <property type="match status" value="1"/>
</dbReference>
<dbReference type="GO" id="GO:0072344">
    <property type="term" value="P:rescue of stalled ribosome"/>
    <property type="evidence" value="ECO:0007669"/>
    <property type="project" value="InterPro"/>
</dbReference>
<evidence type="ECO:0000256" key="14">
    <source>
        <dbReference type="ARBA" id="ARBA00023212"/>
    </source>
</evidence>
<evidence type="ECO:0000256" key="4">
    <source>
        <dbReference type="ARBA" id="ARBA00022490"/>
    </source>
</evidence>
<comment type="subcellular location">
    <subcellularLocation>
        <location evidence="2">Cytoplasm</location>
        <location evidence="2">Cytoskeleton</location>
        <location evidence="2">Microtubule organizing center</location>
        <location evidence="2">Centrosome</location>
    </subcellularLocation>
    <subcellularLocation>
        <location evidence="3">Cytoplasm</location>
        <location evidence="3">Cytosol</location>
    </subcellularLocation>
    <subcellularLocation>
        <location evidence="1">Nucleus</location>
    </subcellularLocation>
</comment>
<evidence type="ECO:0000256" key="3">
    <source>
        <dbReference type="ARBA" id="ARBA00004514"/>
    </source>
</evidence>
<keyword evidence="8" id="KW-0863">Zinc-finger</keyword>
<dbReference type="FunFam" id="2.30.130.30:FF:000004">
    <property type="entry name" value="Activating signal cointegrator 1"/>
    <property type="match status" value="1"/>
</dbReference>
<keyword evidence="4" id="KW-0963">Cytoplasm</keyword>
<evidence type="ECO:0000256" key="10">
    <source>
        <dbReference type="ARBA" id="ARBA00022843"/>
    </source>
</evidence>
<evidence type="ECO:0000256" key="20">
    <source>
        <dbReference type="SAM" id="MobiDB-lite"/>
    </source>
</evidence>
<dbReference type="PANTHER" id="PTHR12963">
    <property type="entry name" value="THYROID RECEPTOR INTERACTING PROTEIN RELATED"/>
    <property type="match status" value="1"/>
</dbReference>
<feature type="compositionally biased region" description="Basic and acidic residues" evidence="20">
    <location>
        <begin position="310"/>
        <end position="322"/>
    </location>
</feature>
<evidence type="ECO:0000256" key="11">
    <source>
        <dbReference type="ARBA" id="ARBA00022990"/>
    </source>
</evidence>
<evidence type="ECO:0000256" key="9">
    <source>
        <dbReference type="ARBA" id="ARBA00022833"/>
    </source>
</evidence>
<dbReference type="OrthoDB" id="338816at2759"/>
<reference evidence="22" key="1">
    <citation type="submission" date="2021-04" db="EMBL/GenBank/DDBJ databases">
        <authorList>
            <consortium name="Molecular Ecology Group"/>
        </authorList>
    </citation>
    <scope>NUCLEOTIDE SEQUENCE</scope>
</reference>
<accession>A0A8S3ZZG3</accession>
<dbReference type="SUPFAM" id="SSF88697">
    <property type="entry name" value="PUA domain-like"/>
    <property type="match status" value="1"/>
</dbReference>
<keyword evidence="6" id="KW-0597">Phosphoprotein</keyword>
<dbReference type="GO" id="GO:0005813">
    <property type="term" value="C:centrosome"/>
    <property type="evidence" value="ECO:0007669"/>
    <property type="project" value="UniProtKB-SubCell"/>
</dbReference>
<dbReference type="EMBL" id="CAJHNH020007745">
    <property type="protein sequence ID" value="CAG5134909.1"/>
    <property type="molecule type" value="Genomic_DNA"/>
</dbReference>
<keyword evidence="13" id="KW-0804">Transcription</keyword>
<evidence type="ECO:0000256" key="18">
    <source>
        <dbReference type="ARBA" id="ARBA00070627"/>
    </source>
</evidence>
<keyword evidence="7" id="KW-0479">Metal-binding</keyword>
<keyword evidence="12" id="KW-0805">Transcription regulation</keyword>
<dbReference type="InterPro" id="IPR056993">
    <property type="entry name" value="TRIP4_3rd_dom"/>
</dbReference>
<evidence type="ECO:0000256" key="2">
    <source>
        <dbReference type="ARBA" id="ARBA00004300"/>
    </source>
</evidence>
<evidence type="ECO:0000256" key="8">
    <source>
        <dbReference type="ARBA" id="ARBA00022771"/>
    </source>
</evidence>
<feature type="region of interest" description="Disordered" evidence="20">
    <location>
        <begin position="310"/>
        <end position="330"/>
    </location>
</feature>
<evidence type="ECO:0000313" key="22">
    <source>
        <dbReference type="EMBL" id="CAG5134909.1"/>
    </source>
</evidence>
<keyword evidence="9" id="KW-0862">Zinc</keyword>
<dbReference type="SMART" id="SM01022">
    <property type="entry name" value="ASCH"/>
    <property type="match status" value="1"/>
</dbReference>
<keyword evidence="15" id="KW-0539">Nucleus</keyword>
<evidence type="ECO:0000256" key="6">
    <source>
        <dbReference type="ARBA" id="ARBA00022553"/>
    </source>
</evidence>
<evidence type="ECO:0000313" key="23">
    <source>
        <dbReference type="Proteomes" id="UP000678393"/>
    </source>
</evidence>
<keyword evidence="11" id="KW-0007">Acetylation</keyword>
<evidence type="ECO:0000256" key="12">
    <source>
        <dbReference type="ARBA" id="ARBA00023015"/>
    </source>
</evidence>
<name>A0A8S3ZZG3_9EUPU</name>
<keyword evidence="10" id="KW-0832">Ubl conjugation</keyword>
<dbReference type="GO" id="GO:0005829">
    <property type="term" value="C:cytosol"/>
    <property type="evidence" value="ECO:0007669"/>
    <property type="project" value="UniProtKB-SubCell"/>
</dbReference>
<evidence type="ECO:0000256" key="7">
    <source>
        <dbReference type="ARBA" id="ARBA00022723"/>
    </source>
</evidence>
<dbReference type="CDD" id="cd06554">
    <property type="entry name" value="ASCH_ASC-1_like"/>
    <property type="match status" value="1"/>
</dbReference>
<keyword evidence="14" id="KW-0206">Cytoskeleton</keyword>
<dbReference type="AlphaFoldDB" id="A0A8S3ZZG3"/>
<dbReference type="GO" id="GO:0005634">
    <property type="term" value="C:nucleus"/>
    <property type="evidence" value="ECO:0007669"/>
    <property type="project" value="UniProtKB-SubCell"/>
</dbReference>
<comment type="caution">
    <text evidence="22">The sequence shown here is derived from an EMBL/GenBank/DDBJ whole genome shotgun (WGS) entry which is preliminary data.</text>
</comment>
<comment type="subunit">
    <text evidence="17">Interacts with the thyroid hormone receptor/TR (via the ligand-binding domain); this interaction requires the presence of thyroid hormone. Interacts with the androgen receptor/AR; in an androgen, testosterone and dihydrotestosterone-dependent manner. Interacts with ESR1 (estrogen ligand-bound); competes with UFSP2. Interacts with UFSP2; competes with ligand-bound ESR1. Interacts with DDRGK1 and UFL1; the interaction with DDRGK1 is direct. Interacts with NCOA1. Interacts with EP300. Part of the ASC-1 complex, that contains TRIP4, ASCC1, ASCC2 and ASCC3. Identified in the RQT (ribosome quality control trigger) complex, that contains ASCC2, ASCC3 and TRIP4. Interacts with NEK6. Interacts with CSRP1. Interacts with ZCCHC4.</text>
</comment>
<keyword evidence="23" id="KW-1185">Reference proteome</keyword>
<dbReference type="InterPro" id="IPR009349">
    <property type="entry name" value="TRIP4/RQT4_C2HC5_Znf"/>
</dbReference>